<dbReference type="SUPFAM" id="SSF55486">
    <property type="entry name" value="Metalloproteases ('zincins'), catalytic domain"/>
    <property type="match status" value="1"/>
</dbReference>
<dbReference type="Gene3D" id="3.40.390.10">
    <property type="entry name" value="Collagenase (Catalytic Domain)"/>
    <property type="match status" value="1"/>
</dbReference>
<dbReference type="InterPro" id="IPR008753">
    <property type="entry name" value="Peptidase_M13_N"/>
</dbReference>
<keyword evidence="3" id="KW-0645">Protease</keyword>
<dbReference type="PROSITE" id="PS51885">
    <property type="entry name" value="NEPRILYSIN"/>
    <property type="match status" value="1"/>
</dbReference>
<dbReference type="InterPro" id="IPR024079">
    <property type="entry name" value="MetalloPept_cat_dom_sf"/>
</dbReference>
<name>B4SQY0_STRM5</name>
<organism evidence="10 11">
    <name type="scientific">Stenotrophomonas maltophilia (strain R551-3)</name>
    <dbReference type="NCBI Taxonomy" id="391008"/>
    <lineage>
        <taxon>Bacteria</taxon>
        <taxon>Pseudomonadati</taxon>
        <taxon>Pseudomonadota</taxon>
        <taxon>Gammaproteobacteria</taxon>
        <taxon>Lysobacterales</taxon>
        <taxon>Lysobacteraceae</taxon>
        <taxon>Stenotrophomonas</taxon>
        <taxon>Stenotrophomonas maltophilia group</taxon>
    </lineage>
</organism>
<gene>
    <name evidence="10" type="ordered locus">Smal_2875</name>
</gene>
<comment type="similarity">
    <text evidence="2">Belongs to the peptidase M13 family.</text>
</comment>
<proteinExistence type="inferred from homology"/>
<dbReference type="Gene3D" id="1.10.1380.10">
    <property type="entry name" value="Neutral endopeptidase , domain2"/>
    <property type="match status" value="1"/>
</dbReference>
<dbReference type="PANTHER" id="PTHR11733:SF167">
    <property type="entry name" value="FI17812P1-RELATED"/>
    <property type="match status" value="1"/>
</dbReference>
<dbReference type="HOGENOM" id="CLU_006187_7_2_6"/>
<dbReference type="Pfam" id="PF05649">
    <property type="entry name" value="Peptidase_M13_N"/>
    <property type="match status" value="1"/>
</dbReference>
<feature type="domain" description="Peptidase M13 C-terminal" evidence="8">
    <location>
        <begin position="470"/>
        <end position="663"/>
    </location>
</feature>
<dbReference type="PANTHER" id="PTHR11733">
    <property type="entry name" value="ZINC METALLOPROTEASE FAMILY M13 NEPRILYSIN-RELATED"/>
    <property type="match status" value="1"/>
</dbReference>
<keyword evidence="6" id="KW-0862">Zinc</keyword>
<evidence type="ECO:0000256" key="5">
    <source>
        <dbReference type="ARBA" id="ARBA00022801"/>
    </source>
</evidence>
<dbReference type="GO" id="GO:0016485">
    <property type="term" value="P:protein processing"/>
    <property type="evidence" value="ECO:0007669"/>
    <property type="project" value="TreeGrafter"/>
</dbReference>
<dbReference type="RefSeq" id="WP_012511740.1">
    <property type="nucleotide sequence ID" value="NC_011071.1"/>
</dbReference>
<sequence precursor="true">MPNFRPLAIALGISLATLVPTHDAFAAKKKAARAPAVSAQCSDFYDATNAGWLKANPVPQTGAITALGQLVDRSRQQQRELLDAAMKSPQGNVQKLLGDFWASGLDEAAVEADGSNPIAPLLTRINAIKKAKDVPASIAALHQVGIPVAFNFGPDVDLKALDRHIGYFMQGGMGLPDPAFYTRTDADTVALMGRYRNYVKQILALTGTPAAKLDAESQAVIALETELARNAQSLAGINNPFNNYAPISTKELNSRYRNLQLDAFLKAQGVDDDLVSLADPGLFKQLDGMVTKLKPDQWKAYLRWRVGDSMAPYLSKAYRDAEFEFRGRVLRGETLPPQRWEDVLDAINVAAGPMVGREYAARYLSAEDRRQAAWIVDKVREVQIEAVKNSSWMSAEAKTEAQAKLAALKIEIGTPLRDLDYSVQPMGRGSFGGNMLIASTWRHREEMKRIGKGNADRRWDVLPQQPSLAYDLAQNRLIVTAAILQGPVFNAKADAADKFGSFGGLVGHELTRAIDAKGALVDAKGELRSWWTPADKTAWTLLGNRVAAQYGSYDFPGVKGAKVNGTLTQEENLADIAGLELAWAAYLAQEPKAKQAQQQGFFRAWSALWAQQLSPNEAVRRLTADIRAPGLWRSNGTLANLPAFGATFSCKAGQPMQRSEAEQIKVWR</sequence>
<keyword evidence="4" id="KW-0479">Metal-binding</keyword>
<dbReference type="CDD" id="cd08662">
    <property type="entry name" value="M13"/>
    <property type="match status" value="1"/>
</dbReference>
<dbReference type="KEGG" id="smt:Smal_2875"/>
<comment type="cofactor">
    <cofactor evidence="1">
        <name>Zn(2+)</name>
        <dbReference type="ChEBI" id="CHEBI:29105"/>
    </cofactor>
</comment>
<evidence type="ECO:0000259" key="9">
    <source>
        <dbReference type="Pfam" id="PF05649"/>
    </source>
</evidence>
<reference evidence="10 11" key="1">
    <citation type="submission" date="2008-06" db="EMBL/GenBank/DDBJ databases">
        <title>Complete sequence of Stenotrophomonas maltophilia R551-3.</title>
        <authorList>
            <consortium name="US DOE Joint Genome Institute"/>
            <person name="Lucas S."/>
            <person name="Copeland A."/>
            <person name="Lapidus A."/>
            <person name="Glavina del Rio T."/>
            <person name="Dalin E."/>
            <person name="Tice H."/>
            <person name="Pitluck S."/>
            <person name="Chain P."/>
            <person name="Malfatti S."/>
            <person name="Shin M."/>
            <person name="Vergez L."/>
            <person name="Lang D."/>
            <person name="Schmutz J."/>
            <person name="Larimer F."/>
            <person name="Land M."/>
            <person name="Hauser L."/>
            <person name="Kyrpides N."/>
            <person name="Mikhailova N."/>
            <person name="Taghavi S."/>
            <person name="Monchy S."/>
            <person name="Newman L."/>
            <person name="Vangronsveld J."/>
            <person name="van der Lelie D."/>
            <person name="Richardson P."/>
        </authorList>
    </citation>
    <scope>NUCLEOTIDE SEQUENCE [LARGE SCALE GENOMIC DNA]</scope>
    <source>
        <strain evidence="10 11">R551-3</strain>
    </source>
</reference>
<dbReference type="OrthoDB" id="6003306at2"/>
<dbReference type="PRINTS" id="PR00786">
    <property type="entry name" value="NEPRILYSIN"/>
</dbReference>
<dbReference type="Pfam" id="PF01431">
    <property type="entry name" value="Peptidase_M13"/>
    <property type="match status" value="1"/>
</dbReference>
<dbReference type="eggNOG" id="COG3590">
    <property type="taxonomic scope" value="Bacteria"/>
</dbReference>
<dbReference type="InterPro" id="IPR042089">
    <property type="entry name" value="Peptidase_M13_dom_2"/>
</dbReference>
<evidence type="ECO:0000313" key="10">
    <source>
        <dbReference type="EMBL" id="ACF52575.1"/>
    </source>
</evidence>
<dbReference type="STRING" id="391008.Smal_2875"/>
<protein>
    <submittedName>
        <fullName evidence="10">Neprilysin</fullName>
        <ecNumber evidence="10">3.4.24.11</ecNumber>
    </submittedName>
</protein>
<accession>B4SQY0</accession>
<evidence type="ECO:0000313" key="11">
    <source>
        <dbReference type="Proteomes" id="UP000001867"/>
    </source>
</evidence>
<evidence type="ECO:0000256" key="3">
    <source>
        <dbReference type="ARBA" id="ARBA00022670"/>
    </source>
</evidence>
<evidence type="ECO:0000256" key="6">
    <source>
        <dbReference type="ARBA" id="ARBA00022833"/>
    </source>
</evidence>
<dbReference type="GO" id="GO:0005886">
    <property type="term" value="C:plasma membrane"/>
    <property type="evidence" value="ECO:0007669"/>
    <property type="project" value="TreeGrafter"/>
</dbReference>
<dbReference type="EC" id="3.4.24.11" evidence="10"/>
<dbReference type="InterPro" id="IPR018497">
    <property type="entry name" value="Peptidase_M13_C"/>
</dbReference>
<evidence type="ECO:0000256" key="2">
    <source>
        <dbReference type="ARBA" id="ARBA00007357"/>
    </source>
</evidence>
<evidence type="ECO:0000256" key="7">
    <source>
        <dbReference type="ARBA" id="ARBA00023049"/>
    </source>
</evidence>
<keyword evidence="5 10" id="KW-0378">Hydrolase</keyword>
<dbReference type="GO" id="GO:0004222">
    <property type="term" value="F:metalloendopeptidase activity"/>
    <property type="evidence" value="ECO:0007669"/>
    <property type="project" value="UniProtKB-EC"/>
</dbReference>
<dbReference type="EMBL" id="CP001111">
    <property type="protein sequence ID" value="ACF52575.1"/>
    <property type="molecule type" value="Genomic_DNA"/>
</dbReference>
<dbReference type="InterPro" id="IPR000718">
    <property type="entry name" value="Peptidase_M13"/>
</dbReference>
<keyword evidence="7" id="KW-0482">Metalloprotease</keyword>
<feature type="domain" description="Peptidase M13 N-terminal" evidence="9">
    <location>
        <begin position="41"/>
        <end position="415"/>
    </location>
</feature>
<evidence type="ECO:0000256" key="4">
    <source>
        <dbReference type="ARBA" id="ARBA00022723"/>
    </source>
</evidence>
<dbReference type="AlphaFoldDB" id="B4SQY0"/>
<evidence type="ECO:0000259" key="8">
    <source>
        <dbReference type="Pfam" id="PF01431"/>
    </source>
</evidence>
<dbReference type="GO" id="GO:0046872">
    <property type="term" value="F:metal ion binding"/>
    <property type="evidence" value="ECO:0007669"/>
    <property type="project" value="UniProtKB-KW"/>
</dbReference>
<dbReference type="Proteomes" id="UP000001867">
    <property type="component" value="Chromosome"/>
</dbReference>
<evidence type="ECO:0000256" key="1">
    <source>
        <dbReference type="ARBA" id="ARBA00001947"/>
    </source>
</evidence>